<feature type="transmembrane region" description="Helical" evidence="6">
    <location>
        <begin position="24"/>
        <end position="42"/>
    </location>
</feature>
<evidence type="ECO:0000313" key="8">
    <source>
        <dbReference type="Proteomes" id="UP000017881"/>
    </source>
</evidence>
<dbReference type="HOGENOM" id="CLU_113736_4_3_6"/>
<protein>
    <submittedName>
        <fullName evidence="7">LrgA family protein</fullName>
    </submittedName>
</protein>
<dbReference type="eggNOG" id="COG1380">
    <property type="taxonomic scope" value="Bacteria"/>
</dbReference>
<evidence type="ECO:0000256" key="6">
    <source>
        <dbReference type="SAM" id="Phobius"/>
    </source>
</evidence>
<dbReference type="AlphaFoldDB" id="R4VCX4"/>
<feature type="transmembrane region" description="Helical" evidence="6">
    <location>
        <begin position="86"/>
        <end position="108"/>
    </location>
</feature>
<dbReference type="Proteomes" id="UP000017881">
    <property type="component" value="Chromosome"/>
</dbReference>
<sequence length="118" mass="12503">MIGFITLVLILQLAGELIARWLGLPVPGPVIGMVLLFIGLSVRGEPPAELANLAHGLLRHLSLLFVPAGVGVISYIGLLAEAWLPITLTLITSVLLAIVVTGVTLRLLQRRDEAPDNG</sequence>
<keyword evidence="5 6" id="KW-0472">Membrane</keyword>
<keyword evidence="4 6" id="KW-1133">Transmembrane helix</keyword>
<evidence type="ECO:0000313" key="7">
    <source>
        <dbReference type="EMBL" id="AGM40186.1"/>
    </source>
</evidence>
<evidence type="ECO:0000256" key="1">
    <source>
        <dbReference type="ARBA" id="ARBA00004651"/>
    </source>
</evidence>
<evidence type="ECO:0000256" key="4">
    <source>
        <dbReference type="ARBA" id="ARBA00022989"/>
    </source>
</evidence>
<dbReference type="GO" id="GO:0005886">
    <property type="term" value="C:plasma membrane"/>
    <property type="evidence" value="ECO:0007669"/>
    <property type="project" value="UniProtKB-SubCell"/>
</dbReference>
<dbReference type="KEGG" id="ssal:SPISAL_00425"/>
<gene>
    <name evidence="7" type="ORF">SPISAL_00425</name>
</gene>
<dbReference type="PANTHER" id="PTHR33931">
    <property type="entry name" value="HOLIN-LIKE PROTEIN CIDA-RELATED"/>
    <property type="match status" value="1"/>
</dbReference>
<organism evidence="7 8">
    <name type="scientific">Spiribacter salinus M19-40</name>
    <dbReference type="NCBI Taxonomy" id="1260251"/>
    <lineage>
        <taxon>Bacteria</taxon>
        <taxon>Pseudomonadati</taxon>
        <taxon>Pseudomonadota</taxon>
        <taxon>Gammaproteobacteria</taxon>
        <taxon>Chromatiales</taxon>
        <taxon>Ectothiorhodospiraceae</taxon>
        <taxon>Spiribacter</taxon>
    </lineage>
</organism>
<keyword evidence="2" id="KW-1003">Cell membrane</keyword>
<comment type="subcellular location">
    <subcellularLocation>
        <location evidence="1">Cell membrane</location>
        <topology evidence="1">Multi-pass membrane protein</topology>
    </subcellularLocation>
</comment>
<evidence type="ECO:0000256" key="5">
    <source>
        <dbReference type="ARBA" id="ARBA00023136"/>
    </source>
</evidence>
<keyword evidence="3 6" id="KW-0812">Transmembrane</keyword>
<proteinExistence type="predicted"/>
<accession>R4VCX4</accession>
<dbReference type="RefSeq" id="WP_016352493.1">
    <property type="nucleotide sequence ID" value="NC_021291.1"/>
</dbReference>
<evidence type="ECO:0000256" key="3">
    <source>
        <dbReference type="ARBA" id="ARBA00022692"/>
    </source>
</evidence>
<name>R4VCX4_9GAMM</name>
<dbReference type="OrthoDB" id="385012at2"/>
<feature type="transmembrane region" description="Helical" evidence="6">
    <location>
        <begin position="63"/>
        <end position="80"/>
    </location>
</feature>
<dbReference type="PATRIC" id="fig|1260251.3.peg.85"/>
<dbReference type="InterPro" id="IPR005538">
    <property type="entry name" value="LrgA/CidA"/>
</dbReference>
<reference evidence="7 8" key="1">
    <citation type="journal article" date="2013" name="Genome Announc.">
        <title>Draft Genome of Spiribacter salinus M19-40, an Abundant Gammaproteobacterium in Aquatic Hypersaline Environments.</title>
        <authorList>
            <person name="Leon M.J."/>
            <person name="Ghai R."/>
            <person name="Fernandez A.B."/>
            <person name="Sanchez-Porro C."/>
            <person name="Rodriguez-Valera F."/>
            <person name="Ventosa A."/>
        </authorList>
    </citation>
    <scope>NUCLEOTIDE SEQUENCE [LARGE SCALE GENOMIC DNA]</scope>
    <source>
        <strain evidence="7">M19-40</strain>
    </source>
</reference>
<dbReference type="EMBL" id="CP005963">
    <property type="protein sequence ID" value="AGM40186.1"/>
    <property type="molecule type" value="Genomic_DNA"/>
</dbReference>
<keyword evidence="8" id="KW-1185">Reference proteome</keyword>
<dbReference type="PANTHER" id="PTHR33931:SF2">
    <property type="entry name" value="HOLIN-LIKE PROTEIN CIDA"/>
    <property type="match status" value="1"/>
</dbReference>
<evidence type="ECO:0000256" key="2">
    <source>
        <dbReference type="ARBA" id="ARBA00022475"/>
    </source>
</evidence>
<dbReference type="Pfam" id="PF03788">
    <property type="entry name" value="LrgA"/>
    <property type="match status" value="1"/>
</dbReference>